<dbReference type="GO" id="GO:0031032">
    <property type="term" value="P:actomyosin structure organization"/>
    <property type="evidence" value="ECO:0007669"/>
    <property type="project" value="TreeGrafter"/>
</dbReference>
<dbReference type="PROSITE" id="PS50057">
    <property type="entry name" value="FERM_3"/>
    <property type="match status" value="1"/>
</dbReference>
<evidence type="ECO:0000259" key="1">
    <source>
        <dbReference type="PROSITE" id="PS50057"/>
    </source>
</evidence>
<dbReference type="Pfam" id="PF09379">
    <property type="entry name" value="FERM_N"/>
    <property type="match status" value="1"/>
</dbReference>
<proteinExistence type="predicted"/>
<dbReference type="PANTHER" id="PTHR23280">
    <property type="entry name" value="4.1 G PROTEIN"/>
    <property type="match status" value="1"/>
</dbReference>
<dbReference type="InterPro" id="IPR029071">
    <property type="entry name" value="Ubiquitin-like_domsf"/>
</dbReference>
<dbReference type="InterPro" id="IPR000299">
    <property type="entry name" value="FERM_domain"/>
</dbReference>
<dbReference type="Gene3D" id="3.10.20.90">
    <property type="entry name" value="Phosphatidylinositol 3-kinase Catalytic Subunit, Chain A, domain 1"/>
    <property type="match status" value="1"/>
</dbReference>
<keyword evidence="3" id="KW-1185">Reference proteome</keyword>
<feature type="domain" description="FERM" evidence="1">
    <location>
        <begin position="1"/>
        <end position="95"/>
    </location>
</feature>
<organism evidence="2 3">
    <name type="scientific">Myodes glareolus</name>
    <name type="common">Bank vole</name>
    <name type="synonym">Clethrionomys glareolus</name>
    <dbReference type="NCBI Taxonomy" id="447135"/>
    <lineage>
        <taxon>Eukaryota</taxon>
        <taxon>Metazoa</taxon>
        <taxon>Chordata</taxon>
        <taxon>Craniata</taxon>
        <taxon>Vertebrata</taxon>
        <taxon>Euteleostomi</taxon>
        <taxon>Mammalia</taxon>
        <taxon>Eutheria</taxon>
        <taxon>Euarchontoglires</taxon>
        <taxon>Glires</taxon>
        <taxon>Rodentia</taxon>
        <taxon>Myomorpha</taxon>
        <taxon>Muroidea</taxon>
        <taxon>Cricetidae</taxon>
        <taxon>Arvicolinae</taxon>
        <taxon>Myodes</taxon>
    </lineage>
</organism>
<protein>
    <recommendedName>
        <fullName evidence="1">FERM domain-containing protein</fullName>
    </recommendedName>
</protein>
<dbReference type="AlphaFoldDB" id="A0AAW0K3R4"/>
<dbReference type="GO" id="GO:0005856">
    <property type="term" value="C:cytoskeleton"/>
    <property type="evidence" value="ECO:0007669"/>
    <property type="project" value="TreeGrafter"/>
</dbReference>
<dbReference type="PANTHER" id="PTHR23280:SF18">
    <property type="entry name" value="BAND 4.1-LIKE PROTEIN 4B"/>
    <property type="match status" value="1"/>
</dbReference>
<evidence type="ECO:0000313" key="3">
    <source>
        <dbReference type="Proteomes" id="UP001488838"/>
    </source>
</evidence>
<dbReference type="EMBL" id="JBBHLL010000006">
    <property type="protein sequence ID" value="KAK7833662.1"/>
    <property type="molecule type" value="Genomic_DNA"/>
</dbReference>
<accession>A0AAW0K3R4</accession>
<sequence length="95" mass="10878">MVPLSKIDRVHKSIAIFSRVAKKHAKGQDLFDQIVYHLDLVETDYFGLQFLDSAQVTVRLAGIHFENNWLLMLTAVPQALHTDRGKSETEVVCRR</sequence>
<reference evidence="2 3" key="1">
    <citation type="journal article" date="2023" name="bioRxiv">
        <title>Conserved and derived expression patterns and positive selection on dental genes reveal complex evolutionary context of ever-growing rodent molars.</title>
        <authorList>
            <person name="Calamari Z.T."/>
            <person name="Song A."/>
            <person name="Cohen E."/>
            <person name="Akter M."/>
            <person name="Roy R.D."/>
            <person name="Hallikas O."/>
            <person name="Christensen M.M."/>
            <person name="Li P."/>
            <person name="Marangoni P."/>
            <person name="Jernvall J."/>
            <person name="Klein O.D."/>
        </authorList>
    </citation>
    <scope>NUCLEOTIDE SEQUENCE [LARGE SCALE GENOMIC DNA]</scope>
    <source>
        <strain evidence="2">V071</strain>
    </source>
</reference>
<dbReference type="Proteomes" id="UP001488838">
    <property type="component" value="Unassembled WGS sequence"/>
</dbReference>
<evidence type="ECO:0000313" key="2">
    <source>
        <dbReference type="EMBL" id="KAK7833662.1"/>
    </source>
</evidence>
<comment type="caution">
    <text evidence="2">The sequence shown here is derived from an EMBL/GenBank/DDBJ whole genome shotgun (WGS) entry which is preliminary data.</text>
</comment>
<gene>
    <name evidence="2" type="ORF">U0070_020683</name>
</gene>
<dbReference type="InterPro" id="IPR018979">
    <property type="entry name" value="FERM_N"/>
</dbReference>
<dbReference type="SUPFAM" id="SSF54236">
    <property type="entry name" value="Ubiquitin-like"/>
    <property type="match status" value="1"/>
</dbReference>
<name>A0AAW0K3R4_MYOGA</name>